<reference evidence="1 2" key="1">
    <citation type="submission" date="2018-10" db="EMBL/GenBank/DDBJ databases">
        <title>Cultivation of a novel Methanohalophilus strain from Kebrit Deep of the Red Sea and a genomic comparison of members of the genus Methanohalophilus.</title>
        <authorList>
            <person name="Guan Y."/>
            <person name="Ngugi D.K."/>
            <person name="Stingl U."/>
        </authorList>
    </citation>
    <scope>NUCLEOTIDE SEQUENCE [LARGE SCALE GENOMIC DNA]</scope>
    <source>
        <strain evidence="1 2">DSM 3094</strain>
    </source>
</reference>
<dbReference type="GeneID" id="30583365"/>
<evidence type="ECO:0000313" key="1">
    <source>
        <dbReference type="EMBL" id="RNI09808.1"/>
    </source>
</evidence>
<dbReference type="AlphaFoldDB" id="A0A3M9LBF1"/>
<gene>
    <name evidence="1" type="ORF">EFE40_03930</name>
</gene>
<name>A0A3M9LBF1_9EURY</name>
<protein>
    <submittedName>
        <fullName evidence="1">Uncharacterized protein</fullName>
    </submittedName>
</protein>
<sequence length="78" mass="8675">MQMKIKSTLNLPVGQRGKIIIESLRPDNLANMESKTLSDENSITLRTEKLSSLISVMDDLLMNAKIAEDLDLNGTKND</sequence>
<dbReference type="NCBIfam" id="NF011470">
    <property type="entry name" value="PRK14887.1"/>
    <property type="match status" value="1"/>
</dbReference>
<dbReference type="Proteomes" id="UP000267921">
    <property type="component" value="Unassembled WGS sequence"/>
</dbReference>
<accession>A0A3M9LBF1</accession>
<comment type="caution">
    <text evidence="1">The sequence shown here is derived from an EMBL/GenBank/DDBJ whole genome shotgun (WGS) entry which is preliminary data.</text>
</comment>
<dbReference type="OrthoDB" id="107316at2157"/>
<dbReference type="RefSeq" id="WP_091829024.1">
    <property type="nucleotide sequence ID" value="NZ_CP017921.1"/>
</dbReference>
<proteinExistence type="predicted"/>
<evidence type="ECO:0000313" key="2">
    <source>
        <dbReference type="Proteomes" id="UP000267921"/>
    </source>
</evidence>
<dbReference type="EMBL" id="RJJG01000003">
    <property type="protein sequence ID" value="RNI09808.1"/>
    <property type="molecule type" value="Genomic_DNA"/>
</dbReference>
<organism evidence="1 2">
    <name type="scientific">Methanohalophilus halophilus</name>
    <dbReference type="NCBI Taxonomy" id="2177"/>
    <lineage>
        <taxon>Archaea</taxon>
        <taxon>Methanobacteriati</taxon>
        <taxon>Methanobacteriota</taxon>
        <taxon>Stenosarchaea group</taxon>
        <taxon>Methanomicrobia</taxon>
        <taxon>Methanosarcinales</taxon>
        <taxon>Methanosarcinaceae</taxon>
        <taxon>Methanohalophilus</taxon>
    </lineage>
</organism>